<keyword evidence="2" id="KW-1185">Reference proteome</keyword>
<sequence>MSSCSFHSVGHRHVFHIEVQSLCIAFRALFPHAFNNYADLQSAASSGSREAAAEENGQCLTRTINSAACKQNCYQTLLGYCEEAGRRHSHWTLAIEVVTPLASEWKDWSKKRTCHIKSSKGEG</sequence>
<name>A0AAV4A1U0_9GAST</name>
<reference evidence="1 2" key="1">
    <citation type="journal article" date="2021" name="Elife">
        <title>Chloroplast acquisition without the gene transfer in kleptoplastic sea slugs, Plakobranchus ocellatus.</title>
        <authorList>
            <person name="Maeda T."/>
            <person name="Takahashi S."/>
            <person name="Yoshida T."/>
            <person name="Shimamura S."/>
            <person name="Takaki Y."/>
            <person name="Nagai Y."/>
            <person name="Toyoda A."/>
            <person name="Suzuki Y."/>
            <person name="Arimoto A."/>
            <person name="Ishii H."/>
            <person name="Satoh N."/>
            <person name="Nishiyama T."/>
            <person name="Hasebe M."/>
            <person name="Maruyama T."/>
            <person name="Minagawa J."/>
            <person name="Obokata J."/>
            <person name="Shigenobu S."/>
        </authorList>
    </citation>
    <scope>NUCLEOTIDE SEQUENCE [LARGE SCALE GENOMIC DNA]</scope>
</reference>
<dbReference type="EMBL" id="BLXT01003136">
    <property type="protein sequence ID" value="GFO00583.1"/>
    <property type="molecule type" value="Genomic_DNA"/>
</dbReference>
<comment type="caution">
    <text evidence="1">The sequence shown here is derived from an EMBL/GenBank/DDBJ whole genome shotgun (WGS) entry which is preliminary data.</text>
</comment>
<protein>
    <submittedName>
        <fullName evidence="1">Uncharacterized protein</fullName>
    </submittedName>
</protein>
<dbReference type="AlphaFoldDB" id="A0AAV4A1U0"/>
<organism evidence="1 2">
    <name type="scientific">Plakobranchus ocellatus</name>
    <dbReference type="NCBI Taxonomy" id="259542"/>
    <lineage>
        <taxon>Eukaryota</taxon>
        <taxon>Metazoa</taxon>
        <taxon>Spiralia</taxon>
        <taxon>Lophotrochozoa</taxon>
        <taxon>Mollusca</taxon>
        <taxon>Gastropoda</taxon>
        <taxon>Heterobranchia</taxon>
        <taxon>Euthyneura</taxon>
        <taxon>Panpulmonata</taxon>
        <taxon>Sacoglossa</taxon>
        <taxon>Placobranchoidea</taxon>
        <taxon>Plakobranchidae</taxon>
        <taxon>Plakobranchus</taxon>
    </lineage>
</organism>
<dbReference type="Proteomes" id="UP000735302">
    <property type="component" value="Unassembled WGS sequence"/>
</dbReference>
<accession>A0AAV4A1U0</accession>
<gene>
    <name evidence="1" type="ORF">PoB_002708800</name>
</gene>
<evidence type="ECO:0000313" key="1">
    <source>
        <dbReference type="EMBL" id="GFO00583.1"/>
    </source>
</evidence>
<evidence type="ECO:0000313" key="2">
    <source>
        <dbReference type="Proteomes" id="UP000735302"/>
    </source>
</evidence>
<proteinExistence type="predicted"/>